<dbReference type="SUPFAM" id="SSF53671">
    <property type="entry name" value="Aspartate/ornithine carbamoyltransferase"/>
    <property type="match status" value="1"/>
</dbReference>
<dbReference type="RefSeq" id="WP_107532774.1">
    <property type="nucleotide sequence ID" value="NZ_JAHVEE010000022.1"/>
</dbReference>
<evidence type="ECO:0000256" key="10">
    <source>
        <dbReference type="HAMAP-Rule" id="MF_01109"/>
    </source>
</evidence>
<dbReference type="InterPro" id="IPR006132">
    <property type="entry name" value="Asp/Orn_carbamoyltranf_P-bd"/>
</dbReference>
<feature type="binding site" evidence="10">
    <location>
        <position position="319"/>
    </location>
    <ligand>
        <name>carbamoyl phosphate</name>
        <dbReference type="ChEBI" id="CHEBI:58228"/>
    </ligand>
</feature>
<keyword evidence="6" id="KW-0056">Arginine metabolism</keyword>
<evidence type="ECO:0000256" key="2">
    <source>
        <dbReference type="ARBA" id="ARBA00004496"/>
    </source>
</evidence>
<evidence type="ECO:0000256" key="7">
    <source>
        <dbReference type="ARBA" id="ARBA00022679"/>
    </source>
</evidence>
<comment type="pathway">
    <text evidence="8">Amino-acid degradation; L-arginine degradation via ADI pathway; carbamoyl phosphate from L-arginine: step 2/2.</text>
</comment>
<reference evidence="13 14" key="1">
    <citation type="journal article" date="2016" name="Front. Microbiol.">
        <title>Comprehensive Phylogenetic Analysis of Bovine Non-aureus Staphylococci Species Based on Whole-Genome Sequencing.</title>
        <authorList>
            <person name="Naushad S."/>
            <person name="Barkema H.W."/>
            <person name="Luby C."/>
            <person name="Condas L.A."/>
            <person name="Nobrega D.B."/>
            <person name="Carson D.A."/>
            <person name="De Buck J."/>
        </authorList>
    </citation>
    <scope>NUCLEOTIDE SEQUENCE [LARGE SCALE GENOMIC DNA]</scope>
    <source>
        <strain evidence="13 14">SNUC 2993</strain>
    </source>
</reference>
<keyword evidence="5 10" id="KW-0963">Cytoplasm</keyword>
<dbReference type="NCBIfam" id="NF001986">
    <property type="entry name" value="PRK00779.1"/>
    <property type="match status" value="1"/>
</dbReference>
<dbReference type="AlphaFoldDB" id="A0A2T4Q2Y1"/>
<dbReference type="PRINTS" id="PR00102">
    <property type="entry name" value="OTCASE"/>
</dbReference>
<protein>
    <recommendedName>
        <fullName evidence="4 10">Ornithine carbamoyltransferase</fullName>
        <shortName evidence="10">OTCase</shortName>
        <ecNumber evidence="4 10">2.1.3.3</ecNumber>
    </recommendedName>
</protein>
<evidence type="ECO:0000256" key="3">
    <source>
        <dbReference type="ARBA" id="ARBA00007805"/>
    </source>
</evidence>
<dbReference type="PRINTS" id="PR00100">
    <property type="entry name" value="AOTCASE"/>
</dbReference>
<dbReference type="PROSITE" id="PS00097">
    <property type="entry name" value="CARBAMOYLTRANSFERASE"/>
    <property type="match status" value="1"/>
</dbReference>
<name>A0A2T4Q2Y1_STAWA</name>
<feature type="binding site" evidence="10">
    <location>
        <position position="232"/>
    </location>
    <ligand>
        <name>L-ornithine</name>
        <dbReference type="ChEBI" id="CHEBI:46911"/>
    </ligand>
</feature>
<gene>
    <name evidence="13" type="primary">argF</name>
    <name evidence="13" type="ORF">BU085_01920</name>
</gene>
<feature type="binding site" evidence="10">
    <location>
        <position position="168"/>
    </location>
    <ligand>
        <name>L-ornithine</name>
        <dbReference type="ChEBI" id="CHEBI:46911"/>
    </ligand>
</feature>
<dbReference type="InterPro" id="IPR006131">
    <property type="entry name" value="Asp_carbamoyltransf_Asp/Orn-bd"/>
</dbReference>
<dbReference type="InterPro" id="IPR036901">
    <property type="entry name" value="Asp/Orn_carbamoylTrfase_sf"/>
</dbReference>
<dbReference type="Proteomes" id="UP000240717">
    <property type="component" value="Unassembled WGS sequence"/>
</dbReference>
<organism evidence="13 14">
    <name type="scientific">Staphylococcus warneri</name>
    <dbReference type="NCBI Taxonomy" id="1292"/>
    <lineage>
        <taxon>Bacteria</taxon>
        <taxon>Bacillati</taxon>
        <taxon>Bacillota</taxon>
        <taxon>Bacilli</taxon>
        <taxon>Bacillales</taxon>
        <taxon>Staphylococcaceae</taxon>
        <taxon>Staphylococcus</taxon>
    </lineage>
</organism>
<dbReference type="GO" id="GO:0019240">
    <property type="term" value="P:citrulline biosynthetic process"/>
    <property type="evidence" value="ECO:0007669"/>
    <property type="project" value="TreeGrafter"/>
</dbReference>
<feature type="binding site" evidence="10">
    <location>
        <begin position="236"/>
        <end position="237"/>
    </location>
    <ligand>
        <name>L-ornithine</name>
        <dbReference type="ChEBI" id="CHEBI:46911"/>
    </ligand>
</feature>
<dbReference type="GO" id="GO:0004585">
    <property type="term" value="F:ornithine carbamoyltransferase activity"/>
    <property type="evidence" value="ECO:0007669"/>
    <property type="project" value="UniProtKB-UniRule"/>
</dbReference>
<dbReference type="Pfam" id="PF02729">
    <property type="entry name" value="OTCace_N"/>
    <property type="match status" value="1"/>
</dbReference>
<dbReference type="GO" id="GO:0042450">
    <property type="term" value="P:L-arginine biosynthetic process via ornithine"/>
    <property type="evidence" value="ECO:0007669"/>
    <property type="project" value="UniProtKB-UniRule"/>
</dbReference>
<dbReference type="InterPro" id="IPR024904">
    <property type="entry name" value="OTCase_ArgI"/>
</dbReference>
<dbReference type="Pfam" id="PF00185">
    <property type="entry name" value="OTCace"/>
    <property type="match status" value="1"/>
</dbReference>
<dbReference type="EC" id="2.1.3.3" evidence="4 10"/>
<feature type="domain" description="Aspartate/ornithine carbamoyltransferase Asp/Orn-binding" evidence="11">
    <location>
        <begin position="155"/>
        <end position="329"/>
    </location>
</feature>
<accession>A0A2T4Q2Y1</accession>
<evidence type="ECO:0000256" key="9">
    <source>
        <dbReference type="ARBA" id="ARBA00048772"/>
    </source>
</evidence>
<evidence type="ECO:0000256" key="5">
    <source>
        <dbReference type="ARBA" id="ARBA00022490"/>
    </source>
</evidence>
<dbReference type="EMBL" id="PZEV01000004">
    <property type="protein sequence ID" value="PTI52243.1"/>
    <property type="molecule type" value="Genomic_DNA"/>
</dbReference>
<dbReference type="PANTHER" id="PTHR45753">
    <property type="entry name" value="ORNITHINE CARBAMOYLTRANSFERASE, MITOCHONDRIAL"/>
    <property type="match status" value="1"/>
</dbReference>
<dbReference type="HAMAP" id="MF_01109">
    <property type="entry name" value="OTCase"/>
    <property type="match status" value="1"/>
</dbReference>
<feature type="binding site" evidence="10">
    <location>
        <begin position="58"/>
        <end position="61"/>
    </location>
    <ligand>
        <name>carbamoyl phosphate</name>
        <dbReference type="ChEBI" id="CHEBI:58228"/>
    </ligand>
</feature>
<evidence type="ECO:0000259" key="11">
    <source>
        <dbReference type="Pfam" id="PF00185"/>
    </source>
</evidence>
<evidence type="ECO:0000256" key="1">
    <source>
        <dbReference type="ARBA" id="ARBA00003822"/>
    </source>
</evidence>
<dbReference type="Gene3D" id="3.40.50.1370">
    <property type="entry name" value="Aspartate/ornithine carbamoyltransferase"/>
    <property type="match status" value="2"/>
</dbReference>
<dbReference type="NCBIfam" id="TIGR00658">
    <property type="entry name" value="orni_carb_tr"/>
    <property type="match status" value="1"/>
</dbReference>
<evidence type="ECO:0000259" key="12">
    <source>
        <dbReference type="Pfam" id="PF02729"/>
    </source>
</evidence>
<dbReference type="InterPro" id="IPR006130">
    <property type="entry name" value="Asp/Orn_carbamoylTrfase"/>
</dbReference>
<comment type="catalytic activity">
    <reaction evidence="9 10">
        <text>carbamoyl phosphate + L-ornithine = L-citrulline + phosphate + H(+)</text>
        <dbReference type="Rhea" id="RHEA:19513"/>
        <dbReference type="ChEBI" id="CHEBI:15378"/>
        <dbReference type="ChEBI" id="CHEBI:43474"/>
        <dbReference type="ChEBI" id="CHEBI:46911"/>
        <dbReference type="ChEBI" id="CHEBI:57743"/>
        <dbReference type="ChEBI" id="CHEBI:58228"/>
        <dbReference type="EC" id="2.1.3.3"/>
    </reaction>
</comment>
<dbReference type="GO" id="GO:0005737">
    <property type="term" value="C:cytoplasm"/>
    <property type="evidence" value="ECO:0007669"/>
    <property type="project" value="UniProtKB-SubCell"/>
</dbReference>
<evidence type="ECO:0000313" key="13">
    <source>
        <dbReference type="EMBL" id="PTI52243.1"/>
    </source>
</evidence>
<dbReference type="GO" id="GO:0016597">
    <property type="term" value="F:amino acid binding"/>
    <property type="evidence" value="ECO:0007669"/>
    <property type="project" value="InterPro"/>
</dbReference>
<dbReference type="STRING" id="1194526.A284_01215"/>
<evidence type="ECO:0000313" key="14">
    <source>
        <dbReference type="Proteomes" id="UP000240717"/>
    </source>
</evidence>
<keyword evidence="7 10" id="KW-0808">Transferase</keyword>
<feature type="domain" description="Aspartate/ornithine carbamoyltransferase carbamoyl-P binding" evidence="12">
    <location>
        <begin position="11"/>
        <end position="149"/>
    </location>
</feature>
<sequence>MSKFNFEGKCLLKSTDYSKDELNYIIDKAQQLKAEKKNNQSHQLLTNKNIAIIFEKPSTRTRAAFSVAAHDLGVQVDYFGQGEIHLGKKESIYDTAKVLGSMYDGIEFRGHDHNDVETLAQHANVPVWNGLTNEWHPTQMLADFMTLKEEWGTLKGKTLTYIGDARNNVANDLLVTGALLGVNMNIVAPESRLPESSVVTMANDYAQQTGATIQISSDIEKSVYQTDAIYTDVWFSMGEPTDVIEERVKVLQPYQINMSLIQKIQNPDVKVLHCLPAFHNTQTQVGKEVYEKYGLSEMEITDEVFNSPYSIVFKQAENRLHSIKAVMALTLGGIK</sequence>
<evidence type="ECO:0000256" key="4">
    <source>
        <dbReference type="ARBA" id="ARBA00013007"/>
    </source>
</evidence>
<feature type="binding site" evidence="10">
    <location>
        <begin position="136"/>
        <end position="139"/>
    </location>
    <ligand>
        <name>carbamoyl phosphate</name>
        <dbReference type="ChEBI" id="CHEBI:58228"/>
    </ligand>
</feature>
<evidence type="ECO:0000256" key="8">
    <source>
        <dbReference type="ARBA" id="ARBA00037919"/>
    </source>
</evidence>
<comment type="similarity">
    <text evidence="3 10">Belongs to the aspartate/ornithine carbamoyltransferase superfamily. OTCase family.</text>
</comment>
<dbReference type="InterPro" id="IPR002292">
    <property type="entry name" value="Orn/put_carbamltrans"/>
</dbReference>
<feature type="binding site" evidence="10">
    <location>
        <begin position="274"/>
        <end position="275"/>
    </location>
    <ligand>
        <name>carbamoyl phosphate</name>
        <dbReference type="ChEBI" id="CHEBI:58228"/>
    </ligand>
</feature>
<evidence type="ECO:0000256" key="6">
    <source>
        <dbReference type="ARBA" id="ARBA00022503"/>
    </source>
</evidence>
<dbReference type="PANTHER" id="PTHR45753:SF1">
    <property type="entry name" value="ORNITHINE CARBAMOYLTRANSFERASE, CATABOLIC"/>
    <property type="match status" value="1"/>
</dbReference>
<feature type="binding site" evidence="10">
    <location>
        <position position="109"/>
    </location>
    <ligand>
        <name>carbamoyl phosphate</name>
        <dbReference type="ChEBI" id="CHEBI:58228"/>
    </ligand>
</feature>
<comment type="function">
    <text evidence="1">Reversibly catalyzes the transfer of the carbamoyl group from carbamoyl phosphate (CP) to the N(epsilon) atom of ornithine (ORN) to produce L-citrulline.</text>
</comment>
<comment type="caution">
    <text evidence="13">The sequence shown here is derived from an EMBL/GenBank/DDBJ whole genome shotgun (WGS) entry which is preliminary data.</text>
</comment>
<comment type="subcellular location">
    <subcellularLocation>
        <location evidence="2 10">Cytoplasm</location>
    </subcellularLocation>
</comment>
<comment type="caution">
    <text evidence="10">Lacks conserved residue(s) required for the propagation of feature annotation.</text>
</comment>
<proteinExistence type="inferred from homology"/>